<proteinExistence type="predicted"/>
<protein>
    <submittedName>
        <fullName evidence="1">Uncharacterized protein</fullName>
    </submittedName>
</protein>
<organism evidence="1">
    <name type="scientific">Rhizophora mucronata</name>
    <name type="common">Asiatic mangrove</name>
    <dbReference type="NCBI Taxonomy" id="61149"/>
    <lineage>
        <taxon>Eukaryota</taxon>
        <taxon>Viridiplantae</taxon>
        <taxon>Streptophyta</taxon>
        <taxon>Embryophyta</taxon>
        <taxon>Tracheophyta</taxon>
        <taxon>Spermatophyta</taxon>
        <taxon>Magnoliopsida</taxon>
        <taxon>eudicotyledons</taxon>
        <taxon>Gunneridae</taxon>
        <taxon>Pentapetalae</taxon>
        <taxon>rosids</taxon>
        <taxon>fabids</taxon>
        <taxon>Malpighiales</taxon>
        <taxon>Rhizophoraceae</taxon>
        <taxon>Rhizophora</taxon>
    </lineage>
</organism>
<reference evidence="1" key="1">
    <citation type="submission" date="2018-02" db="EMBL/GenBank/DDBJ databases">
        <title>Rhizophora mucronata_Transcriptome.</title>
        <authorList>
            <person name="Meera S.P."/>
            <person name="Sreeshan A."/>
            <person name="Augustine A."/>
        </authorList>
    </citation>
    <scope>NUCLEOTIDE SEQUENCE</scope>
    <source>
        <tissue evidence="1">Leaf</tissue>
    </source>
</reference>
<name>A0A2P2P6A9_RHIMU</name>
<sequence>MMFIFLMFDRLKSVI</sequence>
<accession>A0A2P2P6A9</accession>
<dbReference type="EMBL" id="GGEC01069667">
    <property type="protein sequence ID" value="MBX50151.1"/>
    <property type="molecule type" value="Transcribed_RNA"/>
</dbReference>
<evidence type="ECO:0000313" key="1">
    <source>
        <dbReference type="EMBL" id="MBX50151.1"/>
    </source>
</evidence>